<protein>
    <submittedName>
        <fullName evidence="1">Uncharacterized protein</fullName>
    </submittedName>
</protein>
<organism evidence="1 2">
    <name type="scientific">Oryza meyeriana var. granulata</name>
    <dbReference type="NCBI Taxonomy" id="110450"/>
    <lineage>
        <taxon>Eukaryota</taxon>
        <taxon>Viridiplantae</taxon>
        <taxon>Streptophyta</taxon>
        <taxon>Embryophyta</taxon>
        <taxon>Tracheophyta</taxon>
        <taxon>Spermatophyta</taxon>
        <taxon>Magnoliopsida</taxon>
        <taxon>Liliopsida</taxon>
        <taxon>Poales</taxon>
        <taxon>Poaceae</taxon>
        <taxon>BOP clade</taxon>
        <taxon>Oryzoideae</taxon>
        <taxon>Oryzeae</taxon>
        <taxon>Oryzinae</taxon>
        <taxon>Oryza</taxon>
        <taxon>Oryza meyeriana</taxon>
    </lineage>
</organism>
<sequence>MAWCTATLTAAPPPSMNRVACTMSTGMVSSGNYRMGSSRKKVGMSCHLAPDNIRVSLCLRLQDCDNVADSGWRAVDDDIAGRG</sequence>
<dbReference type="AlphaFoldDB" id="A0A6G1CR21"/>
<accession>A0A6G1CR21</accession>
<gene>
    <name evidence="1" type="ORF">E2562_018049</name>
</gene>
<name>A0A6G1CR21_9ORYZ</name>
<evidence type="ECO:0000313" key="2">
    <source>
        <dbReference type="Proteomes" id="UP000479710"/>
    </source>
</evidence>
<proteinExistence type="predicted"/>
<dbReference type="EMBL" id="SPHZ02000008">
    <property type="protein sequence ID" value="KAF0902547.1"/>
    <property type="molecule type" value="Genomic_DNA"/>
</dbReference>
<comment type="caution">
    <text evidence="1">The sequence shown here is derived from an EMBL/GenBank/DDBJ whole genome shotgun (WGS) entry which is preliminary data.</text>
</comment>
<dbReference type="Proteomes" id="UP000479710">
    <property type="component" value="Unassembled WGS sequence"/>
</dbReference>
<reference evidence="1 2" key="1">
    <citation type="submission" date="2019-11" db="EMBL/GenBank/DDBJ databases">
        <title>Whole genome sequence of Oryza granulata.</title>
        <authorList>
            <person name="Li W."/>
        </authorList>
    </citation>
    <scope>NUCLEOTIDE SEQUENCE [LARGE SCALE GENOMIC DNA]</scope>
    <source>
        <strain evidence="2">cv. Menghai</strain>
        <tissue evidence="1">Leaf</tissue>
    </source>
</reference>
<keyword evidence="2" id="KW-1185">Reference proteome</keyword>
<evidence type="ECO:0000313" key="1">
    <source>
        <dbReference type="EMBL" id="KAF0902547.1"/>
    </source>
</evidence>